<evidence type="ECO:0000313" key="2">
    <source>
        <dbReference type="EMBL" id="TWJ15130.1"/>
    </source>
</evidence>
<protein>
    <submittedName>
        <fullName evidence="2">ABC-2 type transport system permease protein</fullName>
    </submittedName>
</protein>
<accession>A0A562VB66</accession>
<feature type="transmembrane region" description="Helical" evidence="1">
    <location>
        <begin position="124"/>
        <end position="145"/>
    </location>
</feature>
<dbReference type="Pfam" id="PF06182">
    <property type="entry name" value="ABC2_membrane_6"/>
    <property type="match status" value="1"/>
</dbReference>
<feature type="transmembrane region" description="Helical" evidence="1">
    <location>
        <begin position="207"/>
        <end position="226"/>
    </location>
</feature>
<keyword evidence="1" id="KW-1133">Transmembrane helix</keyword>
<keyword evidence="3" id="KW-1185">Reference proteome</keyword>
<evidence type="ECO:0000256" key="1">
    <source>
        <dbReference type="SAM" id="Phobius"/>
    </source>
</evidence>
<dbReference type="PANTHER" id="PTHR36833:SF1">
    <property type="entry name" value="INTEGRAL MEMBRANE TRANSPORT PROTEIN"/>
    <property type="match status" value="1"/>
</dbReference>
<comment type="caution">
    <text evidence="2">The sequence shown here is derived from an EMBL/GenBank/DDBJ whole genome shotgun (WGS) entry which is preliminary data.</text>
</comment>
<proteinExistence type="predicted"/>
<feature type="transmembrane region" description="Helical" evidence="1">
    <location>
        <begin position="238"/>
        <end position="257"/>
    </location>
</feature>
<sequence length="269" mass="29386">MAYRNPLTPYLRLTAAQVRSQAQYRFSFVLDLFGQTAVTVLDFLTILVLFRITPVLGGFELHEVLVMSGIAITGFSIADLAVGNVEQLAHYVRTGLLDAMLIRPRRVLPQLLAVDFQLRRIGRVVFAAVVLAVAAAASGVEWTWWRWLLVVTAPLAGAVFFSAVFVITATTMFWWVDSREFSASFTYGGRDFTSYPLTVFGGGFRRLFGYALGFGFVAYHPTLALLGRADPLGAPGWLGWSGPVVASIAALAAGALWRTGLRHYKGTGS</sequence>
<dbReference type="RefSeq" id="WP_211354275.1">
    <property type="nucleotide sequence ID" value="NZ_BAABIJ010000001.1"/>
</dbReference>
<organism evidence="2 3">
    <name type="scientific">Stackebrandtia albiflava</name>
    <dbReference type="NCBI Taxonomy" id="406432"/>
    <lineage>
        <taxon>Bacteria</taxon>
        <taxon>Bacillati</taxon>
        <taxon>Actinomycetota</taxon>
        <taxon>Actinomycetes</taxon>
        <taxon>Glycomycetales</taxon>
        <taxon>Glycomycetaceae</taxon>
        <taxon>Stackebrandtia</taxon>
    </lineage>
</organism>
<feature type="transmembrane region" description="Helical" evidence="1">
    <location>
        <begin position="64"/>
        <end position="83"/>
    </location>
</feature>
<dbReference type="PANTHER" id="PTHR36833">
    <property type="entry name" value="SLR0610 PROTEIN-RELATED"/>
    <property type="match status" value="1"/>
</dbReference>
<dbReference type="Proteomes" id="UP000321617">
    <property type="component" value="Unassembled WGS sequence"/>
</dbReference>
<name>A0A562VB66_9ACTN</name>
<keyword evidence="1" id="KW-0812">Transmembrane</keyword>
<reference evidence="2 3" key="1">
    <citation type="journal article" date="2013" name="Stand. Genomic Sci.">
        <title>Genomic Encyclopedia of Type Strains, Phase I: The one thousand microbial genomes (KMG-I) project.</title>
        <authorList>
            <person name="Kyrpides N.C."/>
            <person name="Woyke T."/>
            <person name="Eisen J.A."/>
            <person name="Garrity G."/>
            <person name="Lilburn T.G."/>
            <person name="Beck B.J."/>
            <person name="Whitman W.B."/>
            <person name="Hugenholtz P."/>
            <person name="Klenk H.P."/>
        </authorList>
    </citation>
    <scope>NUCLEOTIDE SEQUENCE [LARGE SCALE GENOMIC DNA]</scope>
    <source>
        <strain evidence="2 3">DSM 45044</strain>
    </source>
</reference>
<keyword evidence="1" id="KW-0472">Membrane</keyword>
<dbReference type="AlphaFoldDB" id="A0A562VB66"/>
<feature type="transmembrane region" description="Helical" evidence="1">
    <location>
        <begin position="28"/>
        <end position="52"/>
    </location>
</feature>
<feature type="transmembrane region" description="Helical" evidence="1">
    <location>
        <begin position="151"/>
        <end position="176"/>
    </location>
</feature>
<gene>
    <name evidence="2" type="ORF">LX16_0829</name>
</gene>
<dbReference type="EMBL" id="VLLL01000005">
    <property type="protein sequence ID" value="TWJ15130.1"/>
    <property type="molecule type" value="Genomic_DNA"/>
</dbReference>
<dbReference type="InterPro" id="IPR010390">
    <property type="entry name" value="ABC-2_transporter-like"/>
</dbReference>
<evidence type="ECO:0000313" key="3">
    <source>
        <dbReference type="Proteomes" id="UP000321617"/>
    </source>
</evidence>